<evidence type="ECO:0000256" key="7">
    <source>
        <dbReference type="SAM" id="MobiDB-lite"/>
    </source>
</evidence>
<feature type="compositionally biased region" description="Low complexity" evidence="7">
    <location>
        <begin position="80"/>
        <end position="102"/>
    </location>
</feature>
<dbReference type="PROSITE" id="PS50968">
    <property type="entry name" value="BIOTINYL_LIPOYL"/>
    <property type="match status" value="1"/>
</dbReference>
<name>A0A1H1TAK5_9MICO</name>
<dbReference type="EC" id="2.3.1.-" evidence="6"/>
<dbReference type="PROSITE" id="PS51826">
    <property type="entry name" value="PSBD"/>
    <property type="match status" value="1"/>
</dbReference>
<dbReference type="GO" id="GO:0016407">
    <property type="term" value="F:acetyltransferase activity"/>
    <property type="evidence" value="ECO:0007669"/>
    <property type="project" value="TreeGrafter"/>
</dbReference>
<evidence type="ECO:0000256" key="1">
    <source>
        <dbReference type="ARBA" id="ARBA00001938"/>
    </source>
</evidence>
<dbReference type="InterPro" id="IPR036625">
    <property type="entry name" value="E3-bd_dom_sf"/>
</dbReference>
<dbReference type="OrthoDB" id="9805770at2"/>
<dbReference type="InterPro" id="IPR050743">
    <property type="entry name" value="2-oxoacid_DH_E2_comp"/>
</dbReference>
<dbReference type="InterPro" id="IPR004167">
    <property type="entry name" value="PSBD"/>
</dbReference>
<dbReference type="Pfam" id="PF02817">
    <property type="entry name" value="E3_binding"/>
    <property type="match status" value="1"/>
</dbReference>
<dbReference type="SUPFAM" id="SSF47005">
    <property type="entry name" value="Peripheral subunit-binding domain of 2-oxo acid dehydrogenase complex"/>
    <property type="match status" value="1"/>
</dbReference>
<dbReference type="AlphaFoldDB" id="A0A1H1TAK5"/>
<sequence length="469" mass="48559">MKTFLLPDLGEGLTDSEIVAWRVAEGDTVELNQPLADIETAKAVVELPSPYEGRIAKLYAGEGETVDVGAPLIDFDLGDDAGAPAPTTDASAPAAQAGAAAETAKRATPEQAPSGQAPSDQAPDAPGPVGDEPDVVTAPAAAPEENVAAQAEAASGADAKPEKVSVLVGHITVHGGKPTRAKRTWEAEPFVRQEQRGPNRAMPPVRKLAKDRGIDLQSVRPSGADGLVTRADVEGHGTASAAPAAAPASTREKVTGLRKHTAAAMTQSALTVPHAATFHQVDVTETLALAKGGDASFLALASRAILLAAKRWPDVTAAFHADTNELERFAHVNLGIAVSTDRGLVVASIDEAEAMDAVELTAQIKDRAVRAREGKLTMEELTSSNITISNVGVFGVDGGIPILNPGESAIIALGAIRKLPWNLDGEIVLRDVCTVTVSFDHRVLDGREAAGFLADIAAVLEKPSLALAR</sequence>
<feature type="domain" description="Lipoyl-binding" evidence="8">
    <location>
        <begin position="1"/>
        <end position="76"/>
    </location>
</feature>
<evidence type="ECO:0000256" key="4">
    <source>
        <dbReference type="ARBA" id="ARBA00022823"/>
    </source>
</evidence>
<dbReference type="InterPro" id="IPR001078">
    <property type="entry name" value="2-oxoacid_DH_actylTfrase"/>
</dbReference>
<evidence type="ECO:0000256" key="5">
    <source>
        <dbReference type="ARBA" id="ARBA00023315"/>
    </source>
</evidence>
<dbReference type="InterPro" id="IPR011053">
    <property type="entry name" value="Single_hybrid_motif"/>
</dbReference>
<dbReference type="InterPro" id="IPR003016">
    <property type="entry name" value="2-oxoA_DH_lipoyl-BS"/>
</dbReference>
<dbReference type="Gene3D" id="3.30.559.10">
    <property type="entry name" value="Chloramphenicol acetyltransferase-like domain"/>
    <property type="match status" value="1"/>
</dbReference>
<evidence type="ECO:0000313" key="10">
    <source>
        <dbReference type="EMBL" id="SDS57203.1"/>
    </source>
</evidence>
<keyword evidence="4 6" id="KW-0450">Lipoyl</keyword>
<feature type="domain" description="Peripheral subunit-binding (PSBD)" evidence="9">
    <location>
        <begin position="200"/>
        <end position="237"/>
    </location>
</feature>
<evidence type="ECO:0000256" key="3">
    <source>
        <dbReference type="ARBA" id="ARBA00022679"/>
    </source>
</evidence>
<dbReference type="CDD" id="cd06849">
    <property type="entry name" value="lipoyl_domain"/>
    <property type="match status" value="1"/>
</dbReference>
<dbReference type="Gene3D" id="4.10.320.10">
    <property type="entry name" value="E3-binding domain"/>
    <property type="match status" value="1"/>
</dbReference>
<keyword evidence="11" id="KW-1185">Reference proteome</keyword>
<dbReference type="GO" id="GO:0031405">
    <property type="term" value="F:lipoic acid binding"/>
    <property type="evidence" value="ECO:0007669"/>
    <property type="project" value="TreeGrafter"/>
</dbReference>
<evidence type="ECO:0000259" key="9">
    <source>
        <dbReference type="PROSITE" id="PS51826"/>
    </source>
</evidence>
<proteinExistence type="inferred from homology"/>
<dbReference type="SUPFAM" id="SSF51230">
    <property type="entry name" value="Single hybrid motif"/>
    <property type="match status" value="1"/>
</dbReference>
<keyword evidence="10" id="KW-0670">Pyruvate</keyword>
<comment type="similarity">
    <text evidence="2 6">Belongs to the 2-oxoacid dehydrogenase family.</text>
</comment>
<dbReference type="RefSeq" id="WP_092667401.1">
    <property type="nucleotide sequence ID" value="NZ_LT629734.1"/>
</dbReference>
<organism evidence="10 11">
    <name type="scientific">Agrococcus carbonis</name>
    <dbReference type="NCBI Taxonomy" id="684552"/>
    <lineage>
        <taxon>Bacteria</taxon>
        <taxon>Bacillati</taxon>
        <taxon>Actinomycetota</taxon>
        <taxon>Actinomycetes</taxon>
        <taxon>Micrococcales</taxon>
        <taxon>Microbacteriaceae</taxon>
        <taxon>Agrococcus</taxon>
    </lineage>
</organism>
<gene>
    <name evidence="10" type="ORF">SAMN04489719_2622</name>
</gene>
<comment type="cofactor">
    <cofactor evidence="1 6">
        <name>(R)-lipoate</name>
        <dbReference type="ChEBI" id="CHEBI:83088"/>
    </cofactor>
</comment>
<dbReference type="Proteomes" id="UP000199649">
    <property type="component" value="Chromosome I"/>
</dbReference>
<dbReference type="STRING" id="684552.SAMN04489719_2622"/>
<dbReference type="PANTHER" id="PTHR43178:SF5">
    <property type="entry name" value="LIPOAMIDE ACYLTRANSFERASE COMPONENT OF BRANCHED-CHAIN ALPHA-KETO ACID DEHYDROGENASE COMPLEX, MITOCHONDRIAL"/>
    <property type="match status" value="1"/>
</dbReference>
<evidence type="ECO:0000256" key="2">
    <source>
        <dbReference type="ARBA" id="ARBA00007317"/>
    </source>
</evidence>
<dbReference type="GO" id="GO:0005737">
    <property type="term" value="C:cytoplasm"/>
    <property type="evidence" value="ECO:0007669"/>
    <property type="project" value="TreeGrafter"/>
</dbReference>
<dbReference type="SUPFAM" id="SSF52777">
    <property type="entry name" value="CoA-dependent acyltransferases"/>
    <property type="match status" value="1"/>
</dbReference>
<feature type="region of interest" description="Disordered" evidence="7">
    <location>
        <begin position="79"/>
        <end position="136"/>
    </location>
</feature>
<evidence type="ECO:0000259" key="8">
    <source>
        <dbReference type="PROSITE" id="PS50968"/>
    </source>
</evidence>
<protein>
    <recommendedName>
        <fullName evidence="6">Dihydrolipoamide acetyltransferase component of pyruvate dehydrogenase complex</fullName>
        <ecNumber evidence="6">2.3.1.-</ecNumber>
    </recommendedName>
</protein>
<dbReference type="Gene3D" id="2.40.50.100">
    <property type="match status" value="1"/>
</dbReference>
<dbReference type="EMBL" id="LT629734">
    <property type="protein sequence ID" value="SDS57203.1"/>
    <property type="molecule type" value="Genomic_DNA"/>
</dbReference>
<dbReference type="PROSITE" id="PS00189">
    <property type="entry name" value="LIPOYL"/>
    <property type="match status" value="1"/>
</dbReference>
<keyword evidence="5 6" id="KW-0012">Acyltransferase</keyword>
<reference evidence="11" key="1">
    <citation type="submission" date="2016-10" db="EMBL/GenBank/DDBJ databases">
        <authorList>
            <person name="Varghese N."/>
            <person name="Submissions S."/>
        </authorList>
    </citation>
    <scope>NUCLEOTIDE SEQUENCE [LARGE SCALE GENOMIC DNA]</scope>
    <source>
        <strain evidence="11">DSM 22965</strain>
    </source>
</reference>
<dbReference type="Pfam" id="PF00198">
    <property type="entry name" value="2-oxoacid_dh"/>
    <property type="match status" value="1"/>
</dbReference>
<evidence type="ECO:0000313" key="11">
    <source>
        <dbReference type="Proteomes" id="UP000199649"/>
    </source>
</evidence>
<dbReference type="InterPro" id="IPR000089">
    <property type="entry name" value="Biotin_lipoyl"/>
</dbReference>
<accession>A0A1H1TAK5</accession>
<dbReference type="InterPro" id="IPR023213">
    <property type="entry name" value="CAT-like_dom_sf"/>
</dbReference>
<keyword evidence="3 6" id="KW-0808">Transferase</keyword>
<evidence type="ECO:0000256" key="6">
    <source>
        <dbReference type="RuleBase" id="RU003423"/>
    </source>
</evidence>
<dbReference type="PANTHER" id="PTHR43178">
    <property type="entry name" value="DIHYDROLIPOAMIDE ACETYLTRANSFERASE COMPONENT OF PYRUVATE DEHYDROGENASE COMPLEX"/>
    <property type="match status" value="1"/>
</dbReference>
<dbReference type="Pfam" id="PF00364">
    <property type="entry name" value="Biotin_lipoyl"/>
    <property type="match status" value="1"/>
</dbReference>